<dbReference type="PANTHER" id="PTHR43355:SF2">
    <property type="entry name" value="FLAVIN REDUCTASE (NADPH)"/>
    <property type="match status" value="1"/>
</dbReference>
<dbReference type="GO" id="GO:0016646">
    <property type="term" value="F:oxidoreductase activity, acting on the CH-NH group of donors, NAD or NADP as acceptor"/>
    <property type="evidence" value="ECO:0007669"/>
    <property type="project" value="TreeGrafter"/>
</dbReference>
<sequence>MAQRSTFLVFGATGGTGKHFVAQALQDGHRVRALVRDPAKLGAAQSDPNLEVHQGSITDAPNLDELVRGADYVVSMLGDKHAQSVSKIDTAFVKQLVPAMRQHGVKRFLYQAGGLSKPYNGYTPWSIWVFRTFFISSFRGQHEDNEAVMVYLATEATDIEWIVHRAGIIGDGPSKGTLQRSTTSPSIGVFRDCAEYSHRLIRESAAIHTSDFSHYVKA</sequence>
<evidence type="ECO:0000256" key="1">
    <source>
        <dbReference type="ARBA" id="ARBA00038376"/>
    </source>
</evidence>
<organism evidence="3 4">
    <name type="scientific">Neohortaea acidophila</name>
    <dbReference type="NCBI Taxonomy" id="245834"/>
    <lineage>
        <taxon>Eukaryota</taxon>
        <taxon>Fungi</taxon>
        <taxon>Dikarya</taxon>
        <taxon>Ascomycota</taxon>
        <taxon>Pezizomycotina</taxon>
        <taxon>Dothideomycetes</taxon>
        <taxon>Dothideomycetidae</taxon>
        <taxon>Mycosphaerellales</taxon>
        <taxon>Teratosphaeriaceae</taxon>
        <taxon>Neohortaea</taxon>
    </lineage>
</organism>
<proteinExistence type="inferred from homology"/>
<dbReference type="AlphaFoldDB" id="A0A6A6PXE5"/>
<evidence type="ECO:0000313" key="3">
    <source>
        <dbReference type="EMBL" id="KAF2484685.1"/>
    </source>
</evidence>
<feature type="domain" description="NAD(P)-binding" evidence="2">
    <location>
        <begin position="11"/>
        <end position="177"/>
    </location>
</feature>
<reference evidence="3" key="1">
    <citation type="journal article" date="2020" name="Stud. Mycol.">
        <title>101 Dothideomycetes genomes: a test case for predicting lifestyles and emergence of pathogens.</title>
        <authorList>
            <person name="Haridas S."/>
            <person name="Albert R."/>
            <person name="Binder M."/>
            <person name="Bloem J."/>
            <person name="Labutti K."/>
            <person name="Salamov A."/>
            <person name="Andreopoulos B."/>
            <person name="Baker S."/>
            <person name="Barry K."/>
            <person name="Bills G."/>
            <person name="Bluhm B."/>
            <person name="Cannon C."/>
            <person name="Castanera R."/>
            <person name="Culley D."/>
            <person name="Daum C."/>
            <person name="Ezra D."/>
            <person name="Gonzalez J."/>
            <person name="Henrissat B."/>
            <person name="Kuo A."/>
            <person name="Liang C."/>
            <person name="Lipzen A."/>
            <person name="Lutzoni F."/>
            <person name="Magnuson J."/>
            <person name="Mondo S."/>
            <person name="Nolan M."/>
            <person name="Ohm R."/>
            <person name="Pangilinan J."/>
            <person name="Park H.-J."/>
            <person name="Ramirez L."/>
            <person name="Alfaro M."/>
            <person name="Sun H."/>
            <person name="Tritt A."/>
            <person name="Yoshinaga Y."/>
            <person name="Zwiers L.-H."/>
            <person name="Turgeon B."/>
            <person name="Goodwin S."/>
            <person name="Spatafora J."/>
            <person name="Crous P."/>
            <person name="Grigoriev I."/>
        </authorList>
    </citation>
    <scope>NUCLEOTIDE SEQUENCE</scope>
    <source>
        <strain evidence="3">CBS 113389</strain>
    </source>
</reference>
<accession>A0A6A6PXE5</accession>
<dbReference type="GeneID" id="54470442"/>
<dbReference type="Gene3D" id="3.40.50.720">
    <property type="entry name" value="NAD(P)-binding Rossmann-like Domain"/>
    <property type="match status" value="1"/>
</dbReference>
<comment type="similarity">
    <text evidence="1">Belongs to the avfA family.</text>
</comment>
<evidence type="ECO:0000259" key="2">
    <source>
        <dbReference type="Pfam" id="PF13460"/>
    </source>
</evidence>
<gene>
    <name evidence="3" type="ORF">BDY17DRAFT_133463</name>
</gene>
<dbReference type="EMBL" id="MU001634">
    <property type="protein sequence ID" value="KAF2484685.1"/>
    <property type="molecule type" value="Genomic_DNA"/>
</dbReference>
<dbReference type="RefSeq" id="XP_033591254.1">
    <property type="nucleotide sequence ID" value="XM_033729440.1"/>
</dbReference>
<protein>
    <submittedName>
        <fullName evidence="3">NmrA family protein</fullName>
    </submittedName>
</protein>
<dbReference type="Pfam" id="PF13460">
    <property type="entry name" value="NAD_binding_10"/>
    <property type="match status" value="1"/>
</dbReference>
<name>A0A6A6PXE5_9PEZI</name>
<keyword evidence="4" id="KW-1185">Reference proteome</keyword>
<evidence type="ECO:0000313" key="4">
    <source>
        <dbReference type="Proteomes" id="UP000799767"/>
    </source>
</evidence>
<dbReference type="OrthoDB" id="419598at2759"/>
<dbReference type="Proteomes" id="UP000799767">
    <property type="component" value="Unassembled WGS sequence"/>
</dbReference>
<dbReference type="InterPro" id="IPR051606">
    <property type="entry name" value="Polyketide_Oxido-like"/>
</dbReference>
<dbReference type="InterPro" id="IPR036291">
    <property type="entry name" value="NAD(P)-bd_dom_sf"/>
</dbReference>
<dbReference type="InterPro" id="IPR016040">
    <property type="entry name" value="NAD(P)-bd_dom"/>
</dbReference>
<dbReference type="SUPFAM" id="SSF51735">
    <property type="entry name" value="NAD(P)-binding Rossmann-fold domains"/>
    <property type="match status" value="1"/>
</dbReference>
<dbReference type="PANTHER" id="PTHR43355">
    <property type="entry name" value="FLAVIN REDUCTASE (NADPH)"/>
    <property type="match status" value="1"/>
</dbReference>